<dbReference type="EMBL" id="JBHULL010000033">
    <property type="protein sequence ID" value="MFD2584387.1"/>
    <property type="molecule type" value="Genomic_DNA"/>
</dbReference>
<reference evidence="2" key="1">
    <citation type="journal article" date="2019" name="Int. J. Syst. Evol. Microbiol.">
        <title>The Global Catalogue of Microorganisms (GCM) 10K type strain sequencing project: providing services to taxonomists for standard genome sequencing and annotation.</title>
        <authorList>
            <consortium name="The Broad Institute Genomics Platform"/>
            <consortium name="The Broad Institute Genome Sequencing Center for Infectious Disease"/>
            <person name="Wu L."/>
            <person name="Ma J."/>
        </authorList>
    </citation>
    <scope>NUCLEOTIDE SEQUENCE [LARGE SCALE GENOMIC DNA]</scope>
    <source>
        <strain evidence="2">KCTC 42866</strain>
    </source>
</reference>
<gene>
    <name evidence="1" type="ORF">ACFSR6_17945</name>
</gene>
<dbReference type="RefSeq" id="WP_379081387.1">
    <property type="nucleotide sequence ID" value="NZ_JBHULL010000033.1"/>
</dbReference>
<accession>A0ABW5MMP6</accession>
<organism evidence="1 2">
    <name type="scientific">Pedobacter vanadiisoli</name>
    <dbReference type="NCBI Taxonomy" id="1761975"/>
    <lineage>
        <taxon>Bacteria</taxon>
        <taxon>Pseudomonadati</taxon>
        <taxon>Bacteroidota</taxon>
        <taxon>Sphingobacteriia</taxon>
        <taxon>Sphingobacteriales</taxon>
        <taxon>Sphingobacteriaceae</taxon>
        <taxon>Pedobacter</taxon>
    </lineage>
</organism>
<keyword evidence="2" id="KW-1185">Reference proteome</keyword>
<evidence type="ECO:0000313" key="2">
    <source>
        <dbReference type="Proteomes" id="UP001597461"/>
    </source>
</evidence>
<name>A0ABW5MMP6_9SPHI</name>
<sequence length="190" mass="21088">MRNSYLVSDATVAGKPDLFLVRPMEGNHFQLSATSNLDGKLLRNGFIFIDERGDITLAEVKSKLKQKVWFLGGSANLKSIYLEDVKLEIENPYNLASAKIISGGIYLQQTEDATKALKERKFLNFVKQNADSPVALVELGYLMRYISIPGFFKDSGFGSPAEMYGALSSRLRQTSEAKAIKKKIDGALKK</sequence>
<evidence type="ECO:0000313" key="1">
    <source>
        <dbReference type="EMBL" id="MFD2584387.1"/>
    </source>
</evidence>
<comment type="caution">
    <text evidence="1">The sequence shown here is derived from an EMBL/GenBank/DDBJ whole genome shotgun (WGS) entry which is preliminary data.</text>
</comment>
<dbReference type="Proteomes" id="UP001597461">
    <property type="component" value="Unassembled WGS sequence"/>
</dbReference>
<proteinExistence type="predicted"/>
<protein>
    <submittedName>
        <fullName evidence="1">Uncharacterized protein</fullName>
    </submittedName>
</protein>